<feature type="transmembrane region" description="Helical" evidence="8">
    <location>
        <begin position="219"/>
        <end position="239"/>
    </location>
</feature>
<evidence type="ECO:0000256" key="6">
    <source>
        <dbReference type="ARBA" id="ARBA00022989"/>
    </source>
</evidence>
<keyword evidence="3" id="KW-0328">Glycosyltransferase</keyword>
<feature type="transmembrane region" description="Helical" evidence="8">
    <location>
        <begin position="117"/>
        <end position="136"/>
    </location>
</feature>
<evidence type="ECO:0000313" key="10">
    <source>
        <dbReference type="EMBL" id="GAA4451865.1"/>
    </source>
</evidence>
<reference evidence="11" key="1">
    <citation type="journal article" date="2019" name="Int. J. Syst. Evol. Microbiol.">
        <title>The Global Catalogue of Microorganisms (GCM) 10K type strain sequencing project: providing services to taxonomists for standard genome sequencing and annotation.</title>
        <authorList>
            <consortium name="The Broad Institute Genomics Platform"/>
            <consortium name="The Broad Institute Genome Sequencing Center for Infectious Disease"/>
            <person name="Wu L."/>
            <person name="Ma J."/>
        </authorList>
    </citation>
    <scope>NUCLEOTIDE SEQUENCE [LARGE SCALE GENOMIC DNA]</scope>
    <source>
        <strain evidence="11">JCM 31921</strain>
    </source>
</reference>
<organism evidence="10 11">
    <name type="scientific">Rurimicrobium arvi</name>
    <dbReference type="NCBI Taxonomy" id="2049916"/>
    <lineage>
        <taxon>Bacteria</taxon>
        <taxon>Pseudomonadati</taxon>
        <taxon>Bacteroidota</taxon>
        <taxon>Chitinophagia</taxon>
        <taxon>Chitinophagales</taxon>
        <taxon>Chitinophagaceae</taxon>
        <taxon>Rurimicrobium</taxon>
    </lineage>
</organism>
<proteinExistence type="predicted"/>
<feature type="transmembrane region" description="Helical" evidence="8">
    <location>
        <begin position="185"/>
        <end position="207"/>
    </location>
</feature>
<feature type="transmembrane region" description="Helical" evidence="8">
    <location>
        <begin position="94"/>
        <end position="111"/>
    </location>
</feature>
<dbReference type="InterPro" id="IPR050297">
    <property type="entry name" value="LipidA_mod_glycosyltrf_83"/>
</dbReference>
<dbReference type="InterPro" id="IPR038731">
    <property type="entry name" value="RgtA/B/C-like"/>
</dbReference>
<comment type="caution">
    <text evidence="10">The sequence shown here is derived from an EMBL/GenBank/DDBJ whole genome shotgun (WGS) entry which is preliminary data.</text>
</comment>
<keyword evidence="5 8" id="KW-0812">Transmembrane</keyword>
<feature type="transmembrane region" description="Helical" evidence="8">
    <location>
        <begin position="382"/>
        <end position="404"/>
    </location>
</feature>
<feature type="transmembrane region" description="Helical" evidence="8">
    <location>
        <begin position="351"/>
        <end position="370"/>
    </location>
</feature>
<evidence type="ECO:0000256" key="5">
    <source>
        <dbReference type="ARBA" id="ARBA00022692"/>
    </source>
</evidence>
<feature type="transmembrane region" description="Helical" evidence="8">
    <location>
        <begin position="281"/>
        <end position="307"/>
    </location>
</feature>
<gene>
    <name evidence="10" type="ORF">GCM10023092_09990</name>
</gene>
<name>A0ABP8MM40_9BACT</name>
<evidence type="ECO:0000256" key="4">
    <source>
        <dbReference type="ARBA" id="ARBA00022679"/>
    </source>
</evidence>
<accession>A0ABP8MM40</accession>
<keyword evidence="6 8" id="KW-1133">Transmembrane helix</keyword>
<evidence type="ECO:0000256" key="7">
    <source>
        <dbReference type="ARBA" id="ARBA00023136"/>
    </source>
</evidence>
<keyword evidence="4" id="KW-0808">Transferase</keyword>
<keyword evidence="7 8" id="KW-0472">Membrane</keyword>
<dbReference type="Proteomes" id="UP001501410">
    <property type="component" value="Unassembled WGS sequence"/>
</dbReference>
<evidence type="ECO:0000259" key="9">
    <source>
        <dbReference type="Pfam" id="PF13231"/>
    </source>
</evidence>
<keyword evidence="11" id="KW-1185">Reference proteome</keyword>
<evidence type="ECO:0000313" key="11">
    <source>
        <dbReference type="Proteomes" id="UP001501410"/>
    </source>
</evidence>
<dbReference type="RefSeq" id="WP_344823360.1">
    <property type="nucleotide sequence ID" value="NZ_BAABEZ010000013.1"/>
</dbReference>
<evidence type="ECO:0000256" key="8">
    <source>
        <dbReference type="SAM" id="Phobius"/>
    </source>
</evidence>
<dbReference type="PANTHER" id="PTHR33908:SF11">
    <property type="entry name" value="MEMBRANE PROTEIN"/>
    <property type="match status" value="1"/>
</dbReference>
<feature type="transmembrane region" description="Helical" evidence="8">
    <location>
        <begin position="319"/>
        <end position="339"/>
    </location>
</feature>
<evidence type="ECO:0000256" key="3">
    <source>
        <dbReference type="ARBA" id="ARBA00022676"/>
    </source>
</evidence>
<dbReference type="Pfam" id="PF13231">
    <property type="entry name" value="PMT_2"/>
    <property type="match status" value="1"/>
</dbReference>
<comment type="subcellular location">
    <subcellularLocation>
        <location evidence="1">Cell membrane</location>
        <topology evidence="1">Multi-pass membrane protein</topology>
    </subcellularLocation>
</comment>
<sequence length="523" mass="61278">MQLRSVLSRRSGFIVWALFLVAGLCSFQNYGISWDEEAQRYAAQISYDYIRGRDNFLLQWDNRDYGVVFELLLLGLEKLLHLRQLSDIYLMRHLVTHLFFLGGAWCFYLLLRRIFQSNFLAVTGLLLLLLHPRIYADSFYNSKDLPFLSMYAICLYVFSRAFDSERLIVFWMIGVATGLLTDIRILGILFFVSVLFFLFGQVCFNIARRKSVRQKLLQLTVYVFSSCLTVYLFWPFLWMHPLDGLLHVWKSMSVFSRWDASVFFNGTFIHASQIPWYYLPVWIGITTPVFYLATGIGGIILVGISLLRKPFACFYDADYRLRLLALITCLGPVLAVIVLHSVVYDAWRQVFFIYPAFVLLSVWALSELILFTRNNRILKSAIVFAVLSPLAFTISSFPLSNVYFNVLAGTRPDEIRHRWEMDYWGLSFRQGLNYILDHGTSSHIIVRYRESPCAATYRIFFGQDRRLELQHVEETEQWIERESGDYFITNYRLFPNDFEQCKGNEIYSFRVANSRVCTIFKLR</sequence>
<protein>
    <submittedName>
        <fullName evidence="10">Glycosyltransferase family 39 protein</fullName>
    </submittedName>
</protein>
<evidence type="ECO:0000256" key="1">
    <source>
        <dbReference type="ARBA" id="ARBA00004651"/>
    </source>
</evidence>
<dbReference type="EMBL" id="BAABEZ010000013">
    <property type="protein sequence ID" value="GAA4451865.1"/>
    <property type="molecule type" value="Genomic_DNA"/>
</dbReference>
<keyword evidence="2" id="KW-1003">Cell membrane</keyword>
<feature type="transmembrane region" description="Helical" evidence="8">
    <location>
        <begin position="148"/>
        <end position="173"/>
    </location>
</feature>
<feature type="transmembrane region" description="Helical" evidence="8">
    <location>
        <begin position="12"/>
        <end position="32"/>
    </location>
</feature>
<dbReference type="PANTHER" id="PTHR33908">
    <property type="entry name" value="MANNOSYLTRANSFERASE YKCB-RELATED"/>
    <property type="match status" value="1"/>
</dbReference>
<feature type="domain" description="Glycosyltransferase RgtA/B/C/D-like" evidence="9">
    <location>
        <begin position="95"/>
        <end position="234"/>
    </location>
</feature>
<evidence type="ECO:0000256" key="2">
    <source>
        <dbReference type="ARBA" id="ARBA00022475"/>
    </source>
</evidence>